<keyword evidence="1" id="KW-0732">Signal</keyword>
<dbReference type="Proteomes" id="UP000023541">
    <property type="component" value="Unassembled WGS sequence"/>
</dbReference>
<dbReference type="Pfam" id="PF13585">
    <property type="entry name" value="CHU_C"/>
    <property type="match status" value="1"/>
</dbReference>
<feature type="chain" id="PRO_5001512481" description="Gliding motility-associated C-terminal domain-containing protein" evidence="1">
    <location>
        <begin position="25"/>
        <end position="327"/>
    </location>
</feature>
<gene>
    <name evidence="2" type="ORF">ATO12_10745</name>
</gene>
<evidence type="ECO:0000313" key="3">
    <source>
        <dbReference type="Proteomes" id="UP000023541"/>
    </source>
</evidence>
<dbReference type="EMBL" id="AQRA01000002">
    <property type="protein sequence ID" value="EZH75190.1"/>
    <property type="molecule type" value="Genomic_DNA"/>
</dbReference>
<sequence>MIEKYNLLPLIATIVLFSSLKAEAQEIDPPIFIFQGTPSLIQKLCIGQNSPNREAIAKANILFATGTEFVLELSDENGVFSNDVTRVLTRFTTPIAIPPGGDIEFPSLVTETTFTVNESNIGEVYALEATLRGTTFPTARSNDLTVEFLSDVVVIEASPAFIPFGETSTLSVPSSSNYAYEWFMVVDGENQSLVDGSTVISGQGTSSIEIDRTGDYFVRITLLDCVIDSEILSISDVAGSSEIIPNVVTPNSDGINDNWLLPPSLFNQQSVEVTIYNARGQVDFTSSSYQNNWPRENSKSSGQDPFYYYIITKNNSVVRKGSITIMK</sequence>
<feature type="signal peptide" evidence="1">
    <location>
        <begin position="1"/>
        <end position="24"/>
    </location>
</feature>
<comment type="caution">
    <text evidence="2">The sequence shown here is derived from an EMBL/GenBank/DDBJ whole genome shotgun (WGS) entry which is preliminary data.</text>
</comment>
<evidence type="ECO:0008006" key="4">
    <source>
        <dbReference type="Google" id="ProtNLM"/>
    </source>
</evidence>
<dbReference type="AlphaFoldDB" id="A0A023BYX6"/>
<evidence type="ECO:0000313" key="2">
    <source>
        <dbReference type="EMBL" id="EZH75190.1"/>
    </source>
</evidence>
<dbReference type="STRING" id="1317122.ATO12_10745"/>
<dbReference type="OrthoDB" id="678019at2"/>
<protein>
    <recommendedName>
        <fullName evidence="4">Gliding motility-associated C-terminal domain-containing protein</fullName>
    </recommendedName>
</protein>
<dbReference type="eggNOG" id="COG3291">
    <property type="taxonomic scope" value="Bacteria"/>
</dbReference>
<organism evidence="2 3">
    <name type="scientific">Aquimarina atlantica</name>
    <dbReference type="NCBI Taxonomy" id="1317122"/>
    <lineage>
        <taxon>Bacteria</taxon>
        <taxon>Pseudomonadati</taxon>
        <taxon>Bacteroidota</taxon>
        <taxon>Flavobacteriia</taxon>
        <taxon>Flavobacteriales</taxon>
        <taxon>Flavobacteriaceae</taxon>
        <taxon>Aquimarina</taxon>
    </lineage>
</organism>
<name>A0A023BYX6_9FLAO</name>
<reference evidence="2 3" key="1">
    <citation type="submission" date="2014-04" db="EMBL/GenBank/DDBJ databases">
        <title>Aquimarina sp. 22II-S11-z7 Genome Sequencing.</title>
        <authorList>
            <person name="Lai Q."/>
        </authorList>
    </citation>
    <scope>NUCLEOTIDE SEQUENCE [LARGE SCALE GENOMIC DNA]</scope>
    <source>
        <strain evidence="2 3">22II-S11-z7</strain>
    </source>
</reference>
<evidence type="ECO:0000256" key="1">
    <source>
        <dbReference type="SAM" id="SignalP"/>
    </source>
</evidence>
<keyword evidence="3" id="KW-1185">Reference proteome</keyword>
<dbReference type="RefSeq" id="WP_034240389.1">
    <property type="nucleotide sequence ID" value="NZ_AQRA01000002.1"/>
</dbReference>
<proteinExistence type="predicted"/>
<accession>A0A023BYX6</accession>